<dbReference type="GO" id="GO:0010133">
    <property type="term" value="P:L-proline catabolic process to L-glutamate"/>
    <property type="evidence" value="ECO:0007669"/>
    <property type="project" value="TreeGrafter"/>
</dbReference>
<reference evidence="8 9" key="1">
    <citation type="submission" date="2022-07" db="EMBL/GenBank/DDBJ databases">
        <title>Genome-wide signatures of adaptation to extreme environments.</title>
        <authorList>
            <person name="Cho C.H."/>
            <person name="Yoon H.S."/>
        </authorList>
    </citation>
    <scope>NUCLEOTIDE SEQUENCE [LARGE SCALE GENOMIC DNA]</scope>
    <source>
        <strain evidence="8 9">DBV 063 E5</strain>
    </source>
</reference>
<comment type="cofactor">
    <cofactor evidence="5">
        <name>FAD</name>
        <dbReference type="ChEBI" id="CHEBI:57692"/>
    </cofactor>
</comment>
<dbReference type="EC" id="1.5.5.2" evidence="2 5"/>
<evidence type="ECO:0000256" key="4">
    <source>
        <dbReference type="ARBA" id="ARBA00023062"/>
    </source>
</evidence>
<dbReference type="InterPro" id="IPR029041">
    <property type="entry name" value="FAD-linked_oxidoreductase-like"/>
</dbReference>
<keyword evidence="3 5" id="KW-0560">Oxidoreductase</keyword>
<evidence type="ECO:0000256" key="2">
    <source>
        <dbReference type="ARBA" id="ARBA00012695"/>
    </source>
</evidence>
<gene>
    <name evidence="8" type="ORF">CDCA_CDCA13G3558</name>
</gene>
<comment type="caution">
    <text evidence="8">The sequence shown here is derived from an EMBL/GenBank/DDBJ whole genome shotgun (WGS) entry which is preliminary data.</text>
</comment>
<evidence type="ECO:0000256" key="3">
    <source>
        <dbReference type="ARBA" id="ARBA00023002"/>
    </source>
</evidence>
<name>A0AAV9IZL4_CYACA</name>
<dbReference type="EMBL" id="JANCYW010000013">
    <property type="protein sequence ID" value="KAK4537533.1"/>
    <property type="molecule type" value="Genomic_DNA"/>
</dbReference>
<keyword evidence="5" id="KW-0274">FAD</keyword>
<dbReference type="Pfam" id="PF01619">
    <property type="entry name" value="Pro_dh"/>
    <property type="match status" value="1"/>
</dbReference>
<evidence type="ECO:0000256" key="1">
    <source>
        <dbReference type="ARBA" id="ARBA00005869"/>
    </source>
</evidence>
<dbReference type="AlphaFoldDB" id="A0AAV9IZL4"/>
<evidence type="ECO:0000256" key="5">
    <source>
        <dbReference type="RuleBase" id="RU364054"/>
    </source>
</evidence>
<protein>
    <recommendedName>
        <fullName evidence="2 5">Proline dehydrogenase</fullName>
        <ecNumber evidence="2 5">1.5.5.2</ecNumber>
    </recommendedName>
</protein>
<feature type="domain" description="Proline dehydrogenase" evidence="7">
    <location>
        <begin position="416"/>
        <end position="671"/>
    </location>
</feature>
<dbReference type="SUPFAM" id="SSF51730">
    <property type="entry name" value="FAD-linked oxidoreductase"/>
    <property type="match status" value="1"/>
</dbReference>
<evidence type="ECO:0000313" key="8">
    <source>
        <dbReference type="EMBL" id="KAK4537533.1"/>
    </source>
</evidence>
<comment type="similarity">
    <text evidence="1 5">Belongs to the proline oxidase family.</text>
</comment>
<evidence type="ECO:0000259" key="7">
    <source>
        <dbReference type="Pfam" id="PF01619"/>
    </source>
</evidence>
<accession>A0AAV9IZL4</accession>
<feature type="compositionally biased region" description="Low complexity" evidence="6">
    <location>
        <begin position="88"/>
        <end position="98"/>
    </location>
</feature>
<dbReference type="InterPro" id="IPR015659">
    <property type="entry name" value="Proline_oxidase"/>
</dbReference>
<comment type="function">
    <text evidence="5">Converts proline to delta-1-pyrroline-5-carboxylate.</text>
</comment>
<organism evidence="8 9">
    <name type="scientific">Cyanidium caldarium</name>
    <name type="common">Red alga</name>
    <dbReference type="NCBI Taxonomy" id="2771"/>
    <lineage>
        <taxon>Eukaryota</taxon>
        <taxon>Rhodophyta</taxon>
        <taxon>Bangiophyceae</taxon>
        <taxon>Cyanidiales</taxon>
        <taxon>Cyanidiaceae</taxon>
        <taxon>Cyanidium</taxon>
    </lineage>
</organism>
<sequence>MNGVAAVGKNGVGRAARCWRILQTSWGGRENRGVSSTQNSRLWRMTSSAARRRFHTVHSGQLHPHLALPNHFTALSVPRHLRLVSTSEAAPSTAASASRDTHWPSPPMSAADETASAAKMMLLPERSTTDVTTVEAMVMAPNVEHSLEVPFTAAAGELTSSPPPLLPPPSTVASDTQSIPALDLENVVETYGTTSTRDLLRSLLVLSTTQVDWIVRISPALYRFTQRVPLLRTLTNRFIKHTFFRQFCGGETLDECRAYVERLQARGVGAILDYSVEGESPAPSNAMAIGKRRGDDSRAVTELSDEAPHEFAAQVLRDTVRWAGGGARLSNAFCCLKVTALARFQLLEKVSEALAMMAGTMTTTHDGTPFMLLGHYAPLPLVDVISDAYEWAHVPPPYSTEEASPLADTWPDIESSVSLHLFNRHLTPEERMEFSRLLHRLDSICRESYQHRIPMLIDAEQYSVQTAIDFCAGLMMLRYNRSPPPPPPTATTTTATSIATDSPAFVYSTIQSYLKDSFERLTMYRELASRYRFRYAIKQVRGAYMVSERRRAAAAGRPDLSPIHDTIDDTHASYNAIMSVLIDEVRAHRAAALFATHNRDSLQRAVELVGADGSVRRDPALRFAQLFGMGDSLTFGLQRAGFHAMKYVAFGRVHEVMPYLLRRLEENHSALGTAPRDLSHFVAELRRRDVRFRL</sequence>
<dbReference type="GO" id="GO:0071949">
    <property type="term" value="F:FAD binding"/>
    <property type="evidence" value="ECO:0007669"/>
    <property type="project" value="TreeGrafter"/>
</dbReference>
<evidence type="ECO:0000256" key="6">
    <source>
        <dbReference type="SAM" id="MobiDB-lite"/>
    </source>
</evidence>
<feature type="region of interest" description="Disordered" evidence="6">
    <location>
        <begin position="88"/>
        <end position="113"/>
    </location>
</feature>
<keyword evidence="4 5" id="KW-0642">Proline metabolism</keyword>
<keyword evidence="9" id="KW-1185">Reference proteome</keyword>
<dbReference type="GO" id="GO:0004657">
    <property type="term" value="F:proline dehydrogenase activity"/>
    <property type="evidence" value="ECO:0007669"/>
    <property type="project" value="UniProtKB-EC"/>
</dbReference>
<dbReference type="PANTHER" id="PTHR13914:SF0">
    <property type="entry name" value="PROLINE DEHYDROGENASE 1, MITOCHONDRIAL"/>
    <property type="match status" value="1"/>
</dbReference>
<proteinExistence type="inferred from homology"/>
<dbReference type="Gene3D" id="3.20.20.220">
    <property type="match status" value="2"/>
</dbReference>
<dbReference type="PANTHER" id="PTHR13914">
    <property type="entry name" value="PROLINE OXIDASE"/>
    <property type="match status" value="1"/>
</dbReference>
<dbReference type="InterPro" id="IPR002872">
    <property type="entry name" value="Proline_DH_dom"/>
</dbReference>
<dbReference type="GO" id="GO:0005739">
    <property type="term" value="C:mitochondrion"/>
    <property type="evidence" value="ECO:0007669"/>
    <property type="project" value="TreeGrafter"/>
</dbReference>
<comment type="catalytic activity">
    <reaction evidence="5">
        <text>L-proline + a quinone = (S)-1-pyrroline-5-carboxylate + a quinol + H(+)</text>
        <dbReference type="Rhea" id="RHEA:23784"/>
        <dbReference type="ChEBI" id="CHEBI:15378"/>
        <dbReference type="ChEBI" id="CHEBI:17388"/>
        <dbReference type="ChEBI" id="CHEBI:24646"/>
        <dbReference type="ChEBI" id="CHEBI:60039"/>
        <dbReference type="ChEBI" id="CHEBI:132124"/>
        <dbReference type="EC" id="1.5.5.2"/>
    </reaction>
</comment>
<dbReference type="Proteomes" id="UP001301350">
    <property type="component" value="Unassembled WGS sequence"/>
</dbReference>
<keyword evidence="5" id="KW-0285">Flavoprotein</keyword>
<evidence type="ECO:0000313" key="9">
    <source>
        <dbReference type="Proteomes" id="UP001301350"/>
    </source>
</evidence>